<sequence>MKRLVHPSLGLIGRVVAILLLAMLVEFTMNAVLYERASQFSVRDDVGRRLAEHLVIARRLTMDTTVPDRPAMARRLSTPHYTMAWSATAPAPTDPALTQMRARVLSWEPVLRSGDLRLHLDTIGEDSYVAGASALPDGSWLHFRTVEPIDSLDESYSRILIAFVVAGGVMVLGGALIGRTLRPMRQLADAADRFGTAEPRPLVEEGPGEVRRVITAFNRMQARIQQLIEDRTQALAAVGHDIRTPLARLRLRAEGVGPAPLRDEILEDVAEMDAMVASLLAFLGGEDDPEKPVLTDLAVVCATLADDAADHGREVHYVGPSHFEHRFRPMGMKRALINLIDNGLHHGSVVTIVLSSTPGEVVLRIEDDGPGIPEDALQSVLEPFVRLDTARRRDTLGLGLGLAIVVRLVDLERGVLRLSNLPEGGLRAEIRLPR</sequence>
<dbReference type="InterPro" id="IPR004358">
    <property type="entry name" value="Sig_transdc_His_kin-like_C"/>
</dbReference>
<evidence type="ECO:0000256" key="11">
    <source>
        <dbReference type="ARBA" id="ARBA00022840"/>
    </source>
</evidence>
<evidence type="ECO:0000256" key="6">
    <source>
        <dbReference type="ARBA" id="ARBA00022553"/>
    </source>
</evidence>
<dbReference type="InterPro" id="IPR003661">
    <property type="entry name" value="HisK_dim/P_dom"/>
</dbReference>
<evidence type="ECO:0000256" key="14">
    <source>
        <dbReference type="ARBA" id="ARBA00023136"/>
    </source>
</evidence>
<name>A0ABU4PM83_9SPHN</name>
<evidence type="ECO:0000259" key="16">
    <source>
        <dbReference type="PROSITE" id="PS50109"/>
    </source>
</evidence>
<dbReference type="CDD" id="cd00075">
    <property type="entry name" value="HATPase"/>
    <property type="match status" value="1"/>
</dbReference>
<evidence type="ECO:0000256" key="13">
    <source>
        <dbReference type="ARBA" id="ARBA00023012"/>
    </source>
</evidence>
<dbReference type="InterPro" id="IPR036097">
    <property type="entry name" value="HisK_dim/P_sf"/>
</dbReference>
<keyword evidence="13" id="KW-0902">Two-component regulatory system</keyword>
<dbReference type="EC" id="2.7.13.3" evidence="3"/>
<keyword evidence="6" id="KW-0597">Phosphoprotein</keyword>
<reference evidence="18 19" key="1">
    <citation type="submission" date="2023-11" db="EMBL/GenBank/DDBJ databases">
        <title>MicrobeMod: A computational toolkit for identifying prokaryotic methylation and restriction-modification with nanopore sequencing.</title>
        <authorList>
            <person name="Crits-Christoph A."/>
            <person name="Kang S.C."/>
            <person name="Lee H."/>
            <person name="Ostrov N."/>
        </authorList>
    </citation>
    <scope>NUCLEOTIDE SEQUENCE [LARGE SCALE GENOMIC DNA]</scope>
    <source>
        <strain evidence="18 19">ATCC 14820</strain>
    </source>
</reference>
<keyword evidence="9" id="KW-0547">Nucleotide-binding</keyword>
<dbReference type="SUPFAM" id="SSF55874">
    <property type="entry name" value="ATPase domain of HSP90 chaperone/DNA topoisomerase II/histidine kinase"/>
    <property type="match status" value="1"/>
</dbReference>
<keyword evidence="5" id="KW-0997">Cell inner membrane</keyword>
<dbReference type="Gene3D" id="1.10.287.130">
    <property type="match status" value="1"/>
</dbReference>
<dbReference type="SMART" id="SM00387">
    <property type="entry name" value="HATPase_c"/>
    <property type="match status" value="1"/>
</dbReference>
<dbReference type="InterPro" id="IPR005467">
    <property type="entry name" value="His_kinase_dom"/>
</dbReference>
<dbReference type="SUPFAM" id="SSF47384">
    <property type="entry name" value="Homodimeric domain of signal transducing histidine kinase"/>
    <property type="match status" value="1"/>
</dbReference>
<feature type="domain" description="Histidine kinase" evidence="16">
    <location>
        <begin position="237"/>
        <end position="434"/>
    </location>
</feature>
<dbReference type="Pfam" id="PF02518">
    <property type="entry name" value="HATPase_c"/>
    <property type="match status" value="1"/>
</dbReference>
<evidence type="ECO:0000256" key="7">
    <source>
        <dbReference type="ARBA" id="ARBA00022679"/>
    </source>
</evidence>
<dbReference type="RefSeq" id="WP_010403598.1">
    <property type="nucleotide sequence ID" value="NZ_JAWXXV010000001.1"/>
</dbReference>
<dbReference type="PRINTS" id="PR00344">
    <property type="entry name" value="BCTRLSENSOR"/>
</dbReference>
<evidence type="ECO:0000256" key="1">
    <source>
        <dbReference type="ARBA" id="ARBA00000085"/>
    </source>
</evidence>
<comment type="catalytic activity">
    <reaction evidence="1">
        <text>ATP + protein L-histidine = ADP + protein N-phospho-L-histidine.</text>
        <dbReference type="EC" id="2.7.13.3"/>
    </reaction>
</comment>
<dbReference type="PANTHER" id="PTHR44936">
    <property type="entry name" value="SENSOR PROTEIN CREC"/>
    <property type="match status" value="1"/>
</dbReference>
<feature type="transmembrane region" description="Helical" evidence="15">
    <location>
        <begin position="156"/>
        <end position="177"/>
    </location>
</feature>
<keyword evidence="12 15" id="KW-1133">Transmembrane helix</keyword>
<keyword evidence="11 18" id="KW-0067">ATP-binding</keyword>
<comment type="subcellular location">
    <subcellularLocation>
        <location evidence="2">Cell inner membrane</location>
        <topology evidence="2">Multi-pass membrane protein</topology>
    </subcellularLocation>
</comment>
<dbReference type="InterPro" id="IPR036890">
    <property type="entry name" value="HATPase_C_sf"/>
</dbReference>
<evidence type="ECO:0000256" key="12">
    <source>
        <dbReference type="ARBA" id="ARBA00022989"/>
    </source>
</evidence>
<dbReference type="Pfam" id="PF00672">
    <property type="entry name" value="HAMP"/>
    <property type="match status" value="1"/>
</dbReference>
<dbReference type="GO" id="GO:0005524">
    <property type="term" value="F:ATP binding"/>
    <property type="evidence" value="ECO:0007669"/>
    <property type="project" value="UniProtKB-KW"/>
</dbReference>
<comment type="caution">
    <text evidence="18">The sequence shown here is derived from an EMBL/GenBank/DDBJ whole genome shotgun (WGS) entry which is preliminary data.</text>
</comment>
<evidence type="ECO:0000256" key="10">
    <source>
        <dbReference type="ARBA" id="ARBA00022777"/>
    </source>
</evidence>
<evidence type="ECO:0000256" key="5">
    <source>
        <dbReference type="ARBA" id="ARBA00022519"/>
    </source>
</evidence>
<evidence type="ECO:0000256" key="8">
    <source>
        <dbReference type="ARBA" id="ARBA00022692"/>
    </source>
</evidence>
<dbReference type="SMART" id="SM00388">
    <property type="entry name" value="HisKA"/>
    <property type="match status" value="1"/>
</dbReference>
<proteinExistence type="predicted"/>
<dbReference type="PROSITE" id="PS50109">
    <property type="entry name" value="HIS_KIN"/>
    <property type="match status" value="1"/>
</dbReference>
<dbReference type="InterPro" id="IPR050980">
    <property type="entry name" value="2C_sensor_his_kinase"/>
</dbReference>
<evidence type="ECO:0000256" key="15">
    <source>
        <dbReference type="SAM" id="Phobius"/>
    </source>
</evidence>
<organism evidence="18 19">
    <name type="scientific">Sphingomonas echinoides</name>
    <dbReference type="NCBI Taxonomy" id="59803"/>
    <lineage>
        <taxon>Bacteria</taxon>
        <taxon>Pseudomonadati</taxon>
        <taxon>Pseudomonadota</taxon>
        <taxon>Alphaproteobacteria</taxon>
        <taxon>Sphingomonadales</taxon>
        <taxon>Sphingomonadaceae</taxon>
        <taxon>Sphingomonas</taxon>
    </lineage>
</organism>
<gene>
    <name evidence="18" type="ORF">SIL82_08305</name>
</gene>
<evidence type="ECO:0000256" key="3">
    <source>
        <dbReference type="ARBA" id="ARBA00012438"/>
    </source>
</evidence>
<keyword evidence="8 15" id="KW-0812">Transmembrane</keyword>
<evidence type="ECO:0000259" key="17">
    <source>
        <dbReference type="PROSITE" id="PS50885"/>
    </source>
</evidence>
<evidence type="ECO:0000256" key="2">
    <source>
        <dbReference type="ARBA" id="ARBA00004429"/>
    </source>
</evidence>
<keyword evidence="7" id="KW-0808">Transferase</keyword>
<dbReference type="PROSITE" id="PS50885">
    <property type="entry name" value="HAMP"/>
    <property type="match status" value="1"/>
</dbReference>
<feature type="domain" description="HAMP" evidence="17">
    <location>
        <begin position="178"/>
        <end position="229"/>
    </location>
</feature>
<dbReference type="PANTHER" id="PTHR44936:SF5">
    <property type="entry name" value="SENSOR HISTIDINE KINASE ENVZ"/>
    <property type="match status" value="1"/>
</dbReference>
<protein>
    <recommendedName>
        <fullName evidence="3">histidine kinase</fullName>
        <ecNumber evidence="3">2.7.13.3</ecNumber>
    </recommendedName>
</protein>
<dbReference type="CDD" id="cd00082">
    <property type="entry name" value="HisKA"/>
    <property type="match status" value="1"/>
</dbReference>
<evidence type="ECO:0000256" key="4">
    <source>
        <dbReference type="ARBA" id="ARBA00022475"/>
    </source>
</evidence>
<dbReference type="Gene3D" id="3.30.565.10">
    <property type="entry name" value="Histidine kinase-like ATPase, C-terminal domain"/>
    <property type="match status" value="1"/>
</dbReference>
<evidence type="ECO:0000313" key="19">
    <source>
        <dbReference type="Proteomes" id="UP001279660"/>
    </source>
</evidence>
<dbReference type="Proteomes" id="UP001279660">
    <property type="component" value="Unassembled WGS sequence"/>
</dbReference>
<dbReference type="InterPro" id="IPR003594">
    <property type="entry name" value="HATPase_dom"/>
</dbReference>
<keyword evidence="10" id="KW-0418">Kinase</keyword>
<evidence type="ECO:0000313" key="18">
    <source>
        <dbReference type="EMBL" id="MDX5984262.1"/>
    </source>
</evidence>
<dbReference type="InterPro" id="IPR003660">
    <property type="entry name" value="HAMP_dom"/>
</dbReference>
<feature type="transmembrane region" description="Helical" evidence="15">
    <location>
        <begin position="12"/>
        <end position="34"/>
    </location>
</feature>
<dbReference type="SMART" id="SM00304">
    <property type="entry name" value="HAMP"/>
    <property type="match status" value="1"/>
</dbReference>
<keyword evidence="4" id="KW-1003">Cell membrane</keyword>
<dbReference type="CDD" id="cd06225">
    <property type="entry name" value="HAMP"/>
    <property type="match status" value="1"/>
</dbReference>
<evidence type="ECO:0000256" key="9">
    <source>
        <dbReference type="ARBA" id="ARBA00022741"/>
    </source>
</evidence>
<keyword evidence="19" id="KW-1185">Reference proteome</keyword>
<accession>A0ABU4PM83</accession>
<dbReference type="EMBL" id="JAWXXV010000001">
    <property type="protein sequence ID" value="MDX5984262.1"/>
    <property type="molecule type" value="Genomic_DNA"/>
</dbReference>
<keyword evidence="14 15" id="KW-0472">Membrane</keyword>